<accession>A0A916VF06</accession>
<organism evidence="2 3">
    <name type="scientific">Insulibacter thermoxylanivorax</name>
    <dbReference type="NCBI Taxonomy" id="2749268"/>
    <lineage>
        <taxon>Bacteria</taxon>
        <taxon>Bacillati</taxon>
        <taxon>Bacillota</taxon>
        <taxon>Bacilli</taxon>
        <taxon>Bacillales</taxon>
        <taxon>Paenibacillaceae</taxon>
        <taxon>Insulibacter</taxon>
    </lineage>
</organism>
<sequence>MERDPKEPGFFNRYRTAIFISSLSASSIGFLTGLWTSTYMLSNLKAGEYPEMPKELIAQQYQEALPSVITQSIIFGLGAGILFLIMKLYLEFKYRHDVNFFTEFRRFITKETKE</sequence>
<feature type="transmembrane region" description="Helical" evidence="1">
    <location>
        <begin position="16"/>
        <end position="35"/>
    </location>
</feature>
<keyword evidence="1" id="KW-0472">Membrane</keyword>
<proteinExistence type="predicted"/>
<comment type="caution">
    <text evidence="2">The sequence shown here is derived from an EMBL/GenBank/DDBJ whole genome shotgun (WGS) entry which is preliminary data.</text>
</comment>
<keyword evidence="3" id="KW-1185">Reference proteome</keyword>
<evidence type="ECO:0000256" key="1">
    <source>
        <dbReference type="SAM" id="Phobius"/>
    </source>
</evidence>
<reference evidence="2" key="2">
    <citation type="journal article" date="2021" name="Data Brief">
        <title>Draft genome sequence data of the facultative, thermophilic, xylanolytic bacterium Paenibacillus sp. strain DA-C8.</title>
        <authorList>
            <person name="Chhe C."/>
            <person name="Uke A."/>
            <person name="Baramee S."/>
            <person name="Ungkulpasvich U."/>
            <person name="Tachaapaikoon C."/>
            <person name="Pason P."/>
            <person name="Waeonukul R."/>
            <person name="Ratanakhanokchai K."/>
            <person name="Kosugi A."/>
        </authorList>
    </citation>
    <scope>NUCLEOTIDE SEQUENCE</scope>
    <source>
        <strain evidence="2">DA-C8</strain>
    </source>
</reference>
<name>A0A916VF06_9BACL</name>
<reference evidence="2" key="1">
    <citation type="submission" date="2020-08" db="EMBL/GenBank/DDBJ databases">
        <authorList>
            <person name="Uke A."/>
            <person name="Chhe C."/>
            <person name="Baramee S."/>
            <person name="Kosugi A."/>
        </authorList>
    </citation>
    <scope>NUCLEOTIDE SEQUENCE</scope>
    <source>
        <strain evidence="2">DA-C8</strain>
    </source>
</reference>
<feature type="transmembrane region" description="Helical" evidence="1">
    <location>
        <begin position="68"/>
        <end position="90"/>
    </location>
</feature>
<keyword evidence="1" id="KW-0812">Transmembrane</keyword>
<dbReference type="RefSeq" id="WP_200965631.1">
    <property type="nucleotide sequence ID" value="NZ_BMAQ01000005.1"/>
</dbReference>
<evidence type="ECO:0000313" key="2">
    <source>
        <dbReference type="EMBL" id="GFR37343.1"/>
    </source>
</evidence>
<keyword evidence="1" id="KW-1133">Transmembrane helix</keyword>
<dbReference type="AlphaFoldDB" id="A0A916VF06"/>
<protein>
    <submittedName>
        <fullName evidence="2">Uncharacterized protein</fullName>
    </submittedName>
</protein>
<dbReference type="Proteomes" id="UP000654993">
    <property type="component" value="Unassembled WGS sequence"/>
</dbReference>
<gene>
    <name evidence="2" type="ORF">PRECH8_06390</name>
</gene>
<dbReference type="EMBL" id="BMAQ01000005">
    <property type="protein sequence ID" value="GFR37343.1"/>
    <property type="molecule type" value="Genomic_DNA"/>
</dbReference>
<evidence type="ECO:0000313" key="3">
    <source>
        <dbReference type="Proteomes" id="UP000654993"/>
    </source>
</evidence>